<sequence>MTVFEILNFNKELLKKMRAIGIRLEDAYYIELYKEYLVMLAGGNKVSYIVAMLADKYSVSERKVYGLIKRFGSNCK</sequence>
<evidence type="ECO:0000313" key="1">
    <source>
        <dbReference type="EMBL" id="OCR31200.1"/>
    </source>
</evidence>
<dbReference type="RefSeq" id="WP_032580070.1">
    <property type="nucleotide sequence ID" value="NZ_JAJCKO010000015.1"/>
</dbReference>
<evidence type="ECO:0008006" key="3">
    <source>
        <dbReference type="Google" id="ProtNLM"/>
    </source>
</evidence>
<dbReference type="AlphaFoldDB" id="A0A853PUJ5"/>
<name>A0A853PUJ5_BACFG</name>
<protein>
    <recommendedName>
        <fullName evidence="3">Mor transcription activator domain-containing protein</fullName>
    </recommendedName>
</protein>
<accession>A0A853PUJ5</accession>
<dbReference type="Proteomes" id="UP000093197">
    <property type="component" value="Unassembled WGS sequence"/>
</dbReference>
<dbReference type="EMBL" id="LIDT01000025">
    <property type="protein sequence ID" value="OCR31200.1"/>
    <property type="molecule type" value="Genomic_DNA"/>
</dbReference>
<comment type="caution">
    <text evidence="1">The sequence shown here is derived from an EMBL/GenBank/DDBJ whole genome shotgun (WGS) entry which is preliminary data.</text>
</comment>
<organism evidence="1 2">
    <name type="scientific">Bacteroides fragilis</name>
    <dbReference type="NCBI Taxonomy" id="817"/>
    <lineage>
        <taxon>Bacteria</taxon>
        <taxon>Pseudomonadati</taxon>
        <taxon>Bacteroidota</taxon>
        <taxon>Bacteroidia</taxon>
        <taxon>Bacteroidales</taxon>
        <taxon>Bacteroidaceae</taxon>
        <taxon>Bacteroides</taxon>
    </lineage>
</organism>
<gene>
    <name evidence="1" type="ORF">AC094_27110</name>
</gene>
<evidence type="ECO:0000313" key="2">
    <source>
        <dbReference type="Proteomes" id="UP000093197"/>
    </source>
</evidence>
<proteinExistence type="predicted"/>
<reference evidence="1 2" key="1">
    <citation type="journal article" date="2016" name="PLoS ONE">
        <title>Genomic Diversity of Enterotoxigenic Strains of Bacteroides fragilis.</title>
        <authorList>
            <person name="Pierce J.V."/>
            <person name="Bernstein H.D."/>
        </authorList>
    </citation>
    <scope>NUCLEOTIDE SEQUENCE [LARGE SCALE GENOMIC DNA]</scope>
    <source>
        <strain evidence="1 2">20793-3</strain>
    </source>
</reference>